<evidence type="ECO:0000313" key="12">
    <source>
        <dbReference type="EMBL" id="EMF14880.1"/>
    </source>
</evidence>
<dbReference type="AlphaFoldDB" id="M3D9X7"/>
<keyword evidence="11" id="KW-0812">Transmembrane</keyword>
<evidence type="ECO:0000256" key="10">
    <source>
        <dbReference type="SAM" id="MobiDB-lite"/>
    </source>
</evidence>
<dbReference type="SUPFAM" id="SSF48264">
    <property type="entry name" value="Cytochrome P450"/>
    <property type="match status" value="1"/>
</dbReference>
<evidence type="ECO:0000256" key="1">
    <source>
        <dbReference type="ARBA" id="ARBA00001971"/>
    </source>
</evidence>
<evidence type="ECO:0000256" key="2">
    <source>
        <dbReference type="ARBA" id="ARBA00010617"/>
    </source>
</evidence>
<dbReference type="GO" id="GO:0020037">
    <property type="term" value="F:heme binding"/>
    <property type="evidence" value="ECO:0007669"/>
    <property type="project" value="InterPro"/>
</dbReference>
<sequence>MGLRQTLSLSLFFFFLYFLGGRTVVVVVVVKKSTDLLITSFFILLTTCTAYIIYQLYLHPLAIYPGPLLGKLTPAYDVYHAYIGDKHLLFYHLHIKYGPIVRFSPNSLSINHPAALQRIYSHGANVKKSRFYECFRAAPNAVSTLLATDRLQHARKRRVMGFAFSETAMKGMEGYVLGLVEEFIGRVGEVVDCAGGGEKEEEEEEGKEKWSKCLNMSQWCNWLVFDIMGELVFGKSFGTLGSHIPNRKAIFLLGRAARRNYVVAAMPALVSTGLEKFLPVLRGLYRDRCRYLAFGKQQVVKVMERQQQQSDDNKNPLKKRKDIFSLLLTAQDPDTGDNIPLPELWMESNTLIVAGSDTTSTTLAATLYYLLHNPPTLHRLRAEILATFSTRHEIRMGPKMQSCSYLRAVIDETMRMTPAVGGNLPREVLSGGLDIPELGVFLPEGVDVGVPIYAVQHHGDYVVRPFVFDPERWISSSSSSGTGGGGEKEGQEQRHHPQNRSSLQEVFTPFSIGHRSCLGKPLVYMELSLALARLIFAFDMRLSSSASSSSSSASDEYSEKHKHAQKEEKLLSERIQKEIKSGKRQPFEYQLLDWFMSRNEGPWVEFRWREKEGK</sequence>
<dbReference type="InterPro" id="IPR036396">
    <property type="entry name" value="Cyt_P450_sf"/>
</dbReference>
<evidence type="ECO:0000313" key="13">
    <source>
        <dbReference type="Proteomes" id="UP000016931"/>
    </source>
</evidence>
<dbReference type="PRINTS" id="PR00463">
    <property type="entry name" value="EP450I"/>
</dbReference>
<dbReference type="GO" id="GO:0004497">
    <property type="term" value="F:monooxygenase activity"/>
    <property type="evidence" value="ECO:0007669"/>
    <property type="project" value="UniProtKB-KW"/>
</dbReference>
<evidence type="ECO:0000256" key="7">
    <source>
        <dbReference type="ARBA" id="ARBA00023033"/>
    </source>
</evidence>
<feature type="transmembrane region" description="Helical" evidence="11">
    <location>
        <begin position="6"/>
        <end position="29"/>
    </location>
</feature>
<name>M3D9X7_SPHMS</name>
<keyword evidence="5 9" id="KW-0560">Oxidoreductase</keyword>
<dbReference type="InterPro" id="IPR001128">
    <property type="entry name" value="Cyt_P450"/>
</dbReference>
<evidence type="ECO:0000256" key="3">
    <source>
        <dbReference type="ARBA" id="ARBA00022617"/>
    </source>
</evidence>
<dbReference type="OrthoDB" id="1470350at2759"/>
<dbReference type="GO" id="GO:0016705">
    <property type="term" value="F:oxidoreductase activity, acting on paired donors, with incorporation or reduction of molecular oxygen"/>
    <property type="evidence" value="ECO:0007669"/>
    <property type="project" value="InterPro"/>
</dbReference>
<feature type="compositionally biased region" description="Basic and acidic residues" evidence="10">
    <location>
        <begin position="486"/>
        <end position="495"/>
    </location>
</feature>
<evidence type="ECO:0000256" key="9">
    <source>
        <dbReference type="RuleBase" id="RU000461"/>
    </source>
</evidence>
<protein>
    <submittedName>
        <fullName evidence="12">Cytochrome P450</fullName>
    </submittedName>
</protein>
<dbReference type="STRING" id="692275.M3D9X7"/>
<keyword evidence="6 8" id="KW-0408">Iron</keyword>
<dbReference type="Proteomes" id="UP000016931">
    <property type="component" value="Unassembled WGS sequence"/>
</dbReference>
<keyword evidence="7 9" id="KW-0503">Monooxygenase</keyword>
<evidence type="ECO:0000256" key="11">
    <source>
        <dbReference type="SAM" id="Phobius"/>
    </source>
</evidence>
<feature type="region of interest" description="Disordered" evidence="10">
    <location>
        <begin position="548"/>
        <end position="574"/>
    </location>
</feature>
<dbReference type="OMA" id="NICGQMP"/>
<feature type="compositionally biased region" description="Basic and acidic residues" evidence="10">
    <location>
        <begin position="565"/>
        <end position="574"/>
    </location>
</feature>
<feature type="region of interest" description="Disordered" evidence="10">
    <location>
        <begin position="475"/>
        <end position="501"/>
    </location>
</feature>
<dbReference type="GO" id="GO:0005506">
    <property type="term" value="F:iron ion binding"/>
    <property type="evidence" value="ECO:0007669"/>
    <property type="project" value="InterPro"/>
</dbReference>
<keyword evidence="11" id="KW-1133">Transmembrane helix</keyword>
<dbReference type="EMBL" id="KB456261">
    <property type="protein sequence ID" value="EMF14880.1"/>
    <property type="molecule type" value="Genomic_DNA"/>
</dbReference>
<dbReference type="Pfam" id="PF00067">
    <property type="entry name" value="p450"/>
    <property type="match status" value="1"/>
</dbReference>
<keyword evidence="3 8" id="KW-0349">Heme</keyword>
<comment type="similarity">
    <text evidence="2 9">Belongs to the cytochrome P450 family.</text>
</comment>
<keyword evidence="4 8" id="KW-0479">Metal-binding</keyword>
<organism evidence="12 13">
    <name type="scientific">Sphaerulina musiva (strain SO2202)</name>
    <name type="common">Poplar stem canker fungus</name>
    <name type="synonym">Septoria musiva</name>
    <dbReference type="NCBI Taxonomy" id="692275"/>
    <lineage>
        <taxon>Eukaryota</taxon>
        <taxon>Fungi</taxon>
        <taxon>Dikarya</taxon>
        <taxon>Ascomycota</taxon>
        <taxon>Pezizomycotina</taxon>
        <taxon>Dothideomycetes</taxon>
        <taxon>Dothideomycetidae</taxon>
        <taxon>Mycosphaerellales</taxon>
        <taxon>Mycosphaerellaceae</taxon>
        <taxon>Sphaerulina</taxon>
    </lineage>
</organism>
<dbReference type="InterPro" id="IPR050121">
    <property type="entry name" value="Cytochrome_P450_monoxygenase"/>
</dbReference>
<dbReference type="PANTHER" id="PTHR24305">
    <property type="entry name" value="CYTOCHROME P450"/>
    <property type="match status" value="1"/>
</dbReference>
<evidence type="ECO:0000256" key="4">
    <source>
        <dbReference type="ARBA" id="ARBA00022723"/>
    </source>
</evidence>
<keyword evidence="13" id="KW-1185">Reference proteome</keyword>
<dbReference type="CDD" id="cd11061">
    <property type="entry name" value="CYP67-like"/>
    <property type="match status" value="1"/>
</dbReference>
<gene>
    <name evidence="12" type="ORF">SEPMUDRAFT_161183</name>
</gene>
<feature type="binding site" description="axial binding residue" evidence="8">
    <location>
        <position position="517"/>
    </location>
    <ligand>
        <name>heme</name>
        <dbReference type="ChEBI" id="CHEBI:30413"/>
    </ligand>
    <ligandPart>
        <name>Fe</name>
        <dbReference type="ChEBI" id="CHEBI:18248"/>
    </ligandPart>
</feature>
<feature type="transmembrane region" description="Helical" evidence="11">
    <location>
        <begin position="36"/>
        <end position="57"/>
    </location>
</feature>
<dbReference type="PANTHER" id="PTHR24305:SF237">
    <property type="entry name" value="CYTOCHROME P450 MONOOXYGENASE ATNE-RELATED"/>
    <property type="match status" value="1"/>
</dbReference>
<dbReference type="InterPro" id="IPR017972">
    <property type="entry name" value="Cyt_P450_CS"/>
</dbReference>
<evidence type="ECO:0000256" key="6">
    <source>
        <dbReference type="ARBA" id="ARBA00023004"/>
    </source>
</evidence>
<dbReference type="HOGENOM" id="CLU_001570_14_11_1"/>
<keyword evidence="11" id="KW-0472">Membrane</keyword>
<dbReference type="eggNOG" id="KOG0159">
    <property type="taxonomic scope" value="Eukaryota"/>
</dbReference>
<reference evidence="12 13" key="1">
    <citation type="journal article" date="2012" name="PLoS Pathog.">
        <title>Diverse lifestyles and strategies of plant pathogenesis encoded in the genomes of eighteen Dothideomycetes fungi.</title>
        <authorList>
            <person name="Ohm R.A."/>
            <person name="Feau N."/>
            <person name="Henrissat B."/>
            <person name="Schoch C.L."/>
            <person name="Horwitz B.A."/>
            <person name="Barry K.W."/>
            <person name="Condon B.J."/>
            <person name="Copeland A.C."/>
            <person name="Dhillon B."/>
            <person name="Glaser F."/>
            <person name="Hesse C.N."/>
            <person name="Kosti I."/>
            <person name="LaButti K."/>
            <person name="Lindquist E.A."/>
            <person name="Lucas S."/>
            <person name="Salamov A.A."/>
            <person name="Bradshaw R.E."/>
            <person name="Ciuffetti L."/>
            <person name="Hamelin R.C."/>
            <person name="Kema G.H.J."/>
            <person name="Lawrence C."/>
            <person name="Scott J.A."/>
            <person name="Spatafora J.W."/>
            <person name="Turgeon B.G."/>
            <person name="de Wit P.J.G.M."/>
            <person name="Zhong S."/>
            <person name="Goodwin S.B."/>
            <person name="Grigoriev I.V."/>
        </authorList>
    </citation>
    <scope>NUCLEOTIDE SEQUENCE [LARGE SCALE GENOMIC DNA]</scope>
    <source>
        <strain evidence="12 13">SO2202</strain>
    </source>
</reference>
<accession>M3D9X7</accession>
<dbReference type="Gene3D" id="1.10.630.10">
    <property type="entry name" value="Cytochrome P450"/>
    <property type="match status" value="1"/>
</dbReference>
<dbReference type="PRINTS" id="PR00385">
    <property type="entry name" value="P450"/>
</dbReference>
<proteinExistence type="inferred from homology"/>
<evidence type="ECO:0000256" key="8">
    <source>
        <dbReference type="PIRSR" id="PIRSR602401-1"/>
    </source>
</evidence>
<evidence type="ECO:0000256" key="5">
    <source>
        <dbReference type="ARBA" id="ARBA00023002"/>
    </source>
</evidence>
<dbReference type="RefSeq" id="XP_016763001.1">
    <property type="nucleotide sequence ID" value="XM_016907923.1"/>
</dbReference>
<dbReference type="PROSITE" id="PS00086">
    <property type="entry name" value="CYTOCHROME_P450"/>
    <property type="match status" value="1"/>
</dbReference>
<dbReference type="InterPro" id="IPR002401">
    <property type="entry name" value="Cyt_P450_E_grp-I"/>
</dbReference>
<dbReference type="GeneID" id="27905060"/>
<comment type="cofactor">
    <cofactor evidence="1 8">
        <name>heme</name>
        <dbReference type="ChEBI" id="CHEBI:30413"/>
    </cofactor>
</comment>